<evidence type="ECO:0000313" key="4">
    <source>
        <dbReference type="EMBL" id="QKS72451.1"/>
    </source>
</evidence>
<dbReference type="PRINTS" id="PR00455">
    <property type="entry name" value="HTHTETR"/>
</dbReference>
<dbReference type="PANTHER" id="PTHR30328">
    <property type="entry name" value="TRANSCRIPTIONAL REPRESSOR"/>
    <property type="match status" value="1"/>
</dbReference>
<feature type="DNA-binding region" description="H-T-H motif" evidence="2">
    <location>
        <begin position="34"/>
        <end position="53"/>
    </location>
</feature>
<dbReference type="PROSITE" id="PS01081">
    <property type="entry name" value="HTH_TETR_1"/>
    <property type="match status" value="1"/>
</dbReference>
<keyword evidence="5" id="KW-1185">Reference proteome</keyword>
<dbReference type="Gene3D" id="1.10.10.60">
    <property type="entry name" value="Homeodomain-like"/>
    <property type="match status" value="1"/>
</dbReference>
<dbReference type="SUPFAM" id="SSF48498">
    <property type="entry name" value="Tetracyclin repressor-like, C-terminal domain"/>
    <property type="match status" value="1"/>
</dbReference>
<dbReference type="PANTHER" id="PTHR30328:SF54">
    <property type="entry name" value="HTH-TYPE TRANSCRIPTIONAL REPRESSOR SCO4008"/>
    <property type="match status" value="1"/>
</dbReference>
<dbReference type="RefSeq" id="WP_176010428.1">
    <property type="nucleotide sequence ID" value="NZ_CP041372.2"/>
</dbReference>
<evidence type="ECO:0000259" key="3">
    <source>
        <dbReference type="PROSITE" id="PS50977"/>
    </source>
</evidence>
<feature type="domain" description="HTH tetR-type" evidence="3">
    <location>
        <begin position="11"/>
        <end position="71"/>
    </location>
</feature>
<protein>
    <submittedName>
        <fullName evidence="4">TetR/AcrR family transcriptional regulator</fullName>
    </submittedName>
</protein>
<gene>
    <name evidence="4" type="ORF">FLK61_38135</name>
</gene>
<reference evidence="5" key="1">
    <citation type="submission" date="2019-07" db="EMBL/GenBank/DDBJ databases">
        <title>Bacillus alkalisoli sp. nov. isolated from saline soil.</title>
        <authorList>
            <person name="Sun J.-Q."/>
            <person name="Xu L."/>
        </authorList>
    </citation>
    <scope>NUCLEOTIDE SEQUENCE [LARGE SCALE GENOMIC DNA]</scope>
    <source>
        <strain evidence="5">M4U3P1</strain>
    </source>
</reference>
<evidence type="ECO:0000256" key="1">
    <source>
        <dbReference type="ARBA" id="ARBA00023125"/>
    </source>
</evidence>
<dbReference type="InterPro" id="IPR023772">
    <property type="entry name" value="DNA-bd_HTH_TetR-type_CS"/>
</dbReference>
<keyword evidence="1 2" id="KW-0238">DNA-binding</keyword>
<dbReference type="GO" id="GO:0006355">
    <property type="term" value="P:regulation of DNA-templated transcription"/>
    <property type="evidence" value="ECO:0007669"/>
    <property type="project" value="UniProtKB-ARBA"/>
</dbReference>
<dbReference type="KEGG" id="psua:FLK61_38135"/>
<evidence type="ECO:0000256" key="2">
    <source>
        <dbReference type="PROSITE-ProRule" id="PRU00335"/>
    </source>
</evidence>
<dbReference type="PROSITE" id="PS50977">
    <property type="entry name" value="HTH_TETR_2"/>
    <property type="match status" value="1"/>
</dbReference>
<dbReference type="InterPro" id="IPR050109">
    <property type="entry name" value="HTH-type_TetR-like_transc_reg"/>
</dbReference>
<proteinExistence type="predicted"/>
<dbReference type="GO" id="GO:0003677">
    <property type="term" value="F:DNA binding"/>
    <property type="evidence" value="ECO:0007669"/>
    <property type="project" value="UniProtKB-UniRule"/>
</dbReference>
<dbReference type="Gene3D" id="1.10.357.10">
    <property type="entry name" value="Tetracycline Repressor, domain 2"/>
    <property type="match status" value="1"/>
</dbReference>
<evidence type="ECO:0000313" key="5">
    <source>
        <dbReference type="Proteomes" id="UP000318138"/>
    </source>
</evidence>
<dbReference type="InterPro" id="IPR009057">
    <property type="entry name" value="Homeodomain-like_sf"/>
</dbReference>
<dbReference type="InterPro" id="IPR001647">
    <property type="entry name" value="HTH_TetR"/>
</dbReference>
<dbReference type="Proteomes" id="UP000318138">
    <property type="component" value="Chromosome"/>
</dbReference>
<sequence length="207" mass="24084">MPSESFTNLPEEKQHRIINAAMNVFIEDGFDKTSTNSIVKEAHISKGSLFHYFGTKKDLYLYIVDLSIEQTNELYDLIDLKERDFFKRIDNIVKVKYDYQNRYPLLNEFILASLREQSTEVAPTIQPIYAKITQDSLAITFENIDWSLFKPEIDQQKAMEIIQWTLDGLGKKLLATAAPMTDLSEEAIKEWKEYSKILRSSFYTSSN</sequence>
<dbReference type="SUPFAM" id="SSF46689">
    <property type="entry name" value="Homeodomain-like"/>
    <property type="match status" value="1"/>
</dbReference>
<name>A0A859FHA6_9BACI</name>
<dbReference type="AlphaFoldDB" id="A0A859FHA6"/>
<dbReference type="EMBL" id="CP041372">
    <property type="protein sequence ID" value="QKS72451.1"/>
    <property type="molecule type" value="Genomic_DNA"/>
</dbReference>
<dbReference type="InterPro" id="IPR036271">
    <property type="entry name" value="Tet_transcr_reg_TetR-rel_C_sf"/>
</dbReference>
<organism evidence="4 5">
    <name type="scientific">Paenalkalicoccus suaedae</name>
    <dbReference type="NCBI Taxonomy" id="2592382"/>
    <lineage>
        <taxon>Bacteria</taxon>
        <taxon>Bacillati</taxon>
        <taxon>Bacillota</taxon>
        <taxon>Bacilli</taxon>
        <taxon>Bacillales</taxon>
        <taxon>Bacillaceae</taxon>
        <taxon>Paenalkalicoccus</taxon>
    </lineage>
</organism>
<accession>A0A859FHA6</accession>
<dbReference type="Pfam" id="PF00440">
    <property type="entry name" value="TetR_N"/>
    <property type="match status" value="1"/>
</dbReference>